<proteinExistence type="predicted"/>
<gene>
    <name evidence="2" type="ORF">B0I18_1131</name>
</gene>
<evidence type="ECO:0000313" key="2">
    <source>
        <dbReference type="EMBL" id="PSK88990.1"/>
    </source>
</evidence>
<feature type="transmembrane region" description="Helical" evidence="1">
    <location>
        <begin position="12"/>
        <end position="40"/>
    </location>
</feature>
<comment type="caution">
    <text evidence="2">The sequence shown here is derived from an EMBL/GenBank/DDBJ whole genome shotgun (WGS) entry which is preliminary data.</text>
</comment>
<evidence type="ECO:0000256" key="1">
    <source>
        <dbReference type="SAM" id="Phobius"/>
    </source>
</evidence>
<dbReference type="Proteomes" id="UP000240572">
    <property type="component" value="Unassembled WGS sequence"/>
</dbReference>
<dbReference type="AlphaFoldDB" id="A0A2P8CVL9"/>
<protein>
    <submittedName>
        <fullName evidence="2">Uncharacterized protein</fullName>
    </submittedName>
</protein>
<name>A0A2P8CVL9_9BACT</name>
<keyword evidence="1" id="KW-0472">Membrane</keyword>
<sequence length="41" mass="5067">MTNELKYRARLWELYFFLYVVLQHFINALFLKVGMFGYFLA</sequence>
<reference evidence="2 3" key="1">
    <citation type="submission" date="2018-03" db="EMBL/GenBank/DDBJ databases">
        <title>Genomic Encyclopedia of Type Strains, Phase III (KMG-III): the genomes of soil and plant-associated and newly described type strains.</title>
        <authorList>
            <person name="Whitman W."/>
        </authorList>
    </citation>
    <scope>NUCLEOTIDE SEQUENCE [LARGE SCALE GENOMIC DNA]</scope>
    <source>
        <strain evidence="2 3">CGMCC 1.12700</strain>
    </source>
</reference>
<keyword evidence="3" id="KW-1185">Reference proteome</keyword>
<keyword evidence="1" id="KW-1133">Transmembrane helix</keyword>
<evidence type="ECO:0000313" key="3">
    <source>
        <dbReference type="Proteomes" id="UP000240572"/>
    </source>
</evidence>
<keyword evidence="1" id="KW-0812">Transmembrane</keyword>
<accession>A0A2P8CVL9</accession>
<dbReference type="EMBL" id="PYGD01000013">
    <property type="protein sequence ID" value="PSK88990.1"/>
    <property type="molecule type" value="Genomic_DNA"/>
</dbReference>
<organism evidence="2 3">
    <name type="scientific">Taibaiella chishuiensis</name>
    <dbReference type="NCBI Taxonomy" id="1434707"/>
    <lineage>
        <taxon>Bacteria</taxon>
        <taxon>Pseudomonadati</taxon>
        <taxon>Bacteroidota</taxon>
        <taxon>Chitinophagia</taxon>
        <taxon>Chitinophagales</taxon>
        <taxon>Chitinophagaceae</taxon>
        <taxon>Taibaiella</taxon>
    </lineage>
</organism>